<evidence type="ECO:0000256" key="1">
    <source>
        <dbReference type="SAM" id="MobiDB-lite"/>
    </source>
</evidence>
<dbReference type="AlphaFoldDB" id="A0A9P6M0S0"/>
<feature type="compositionally biased region" description="Low complexity" evidence="1">
    <location>
        <begin position="383"/>
        <end position="397"/>
    </location>
</feature>
<feature type="compositionally biased region" description="Low complexity" evidence="1">
    <location>
        <begin position="667"/>
        <end position="682"/>
    </location>
</feature>
<dbReference type="EMBL" id="JAAAHY010000763">
    <property type="protein sequence ID" value="KAF9957776.1"/>
    <property type="molecule type" value="Genomic_DNA"/>
</dbReference>
<feature type="compositionally biased region" description="Polar residues" evidence="1">
    <location>
        <begin position="334"/>
        <end position="343"/>
    </location>
</feature>
<evidence type="ECO:0000313" key="3">
    <source>
        <dbReference type="EMBL" id="KAF9957776.1"/>
    </source>
</evidence>
<feature type="region of interest" description="Disordered" evidence="1">
    <location>
        <begin position="1231"/>
        <end position="1265"/>
    </location>
</feature>
<feature type="compositionally biased region" description="Low complexity" evidence="1">
    <location>
        <begin position="756"/>
        <end position="767"/>
    </location>
</feature>
<dbReference type="SUPFAM" id="SSF48350">
    <property type="entry name" value="GTPase activation domain, GAP"/>
    <property type="match status" value="1"/>
</dbReference>
<feature type="compositionally biased region" description="Basic and acidic residues" evidence="1">
    <location>
        <begin position="562"/>
        <end position="572"/>
    </location>
</feature>
<dbReference type="Proteomes" id="UP000738359">
    <property type="component" value="Unassembled WGS sequence"/>
</dbReference>
<feature type="compositionally biased region" description="Gly residues" evidence="1">
    <location>
        <begin position="933"/>
        <end position="943"/>
    </location>
</feature>
<feature type="compositionally biased region" description="Low complexity" evidence="1">
    <location>
        <begin position="505"/>
        <end position="519"/>
    </location>
</feature>
<feature type="compositionally biased region" description="Basic and acidic residues" evidence="1">
    <location>
        <begin position="268"/>
        <end position="277"/>
    </location>
</feature>
<feature type="region of interest" description="Disordered" evidence="1">
    <location>
        <begin position="723"/>
        <end position="837"/>
    </location>
</feature>
<sequence>MKWAIRYSEETLVTYEDYQVLYLQQDRSFSRFVRDLPPANRAILLDLFSLCADVTLLAHLNGMTLVSVAKAISLSIMAEPEGEFTTFDASLQQRNQWGAACEDLLRAFLRIKTTHDLAKIEQEDEVDENRYVDNITREVRSARQRSNENGHMPSIPMHARADISVPSSAGSSIQASSGWPSSTTPTGIHGRPSNGYFDHDPTPRSASPHSQQSLSRTHSLAQSTASRSRPLSPAPFYEPDRMEYEEIMQDQSHLGRLRQSRQSMILKPGEKDRRRSSVADMESLYMLPVDSSTDGYESEPEPMHDSLVPDFADGLGWDFSKLDSLNCETVPMSEGSQFSKVNRSNSSSTQGSSSQHISFSDQPSARFGDGVDLVSPPVQRSSTARARVGQAVAGGQTSPSMSPQRAKRNSLLRRSVSLDPHTMHGRVHKRPNELRHDILSRELAIQAERAQVAEDIRARLLEAKQNVAQDKPSSPAFNADAKLAINVGGLPQKAFPSATVDELTPVSNPSSSSSIASPKPQHPRGSQEHHSHSDKKFEVISRPKDVEVTMHITPITPVSPKAEMRSKFHENFSDTPVAPPPGYGSNNYHKRSPATASSKSGQSSKMSPSSSTMSSPMQPQSKPSDEQLKPVKINNQVVNAVPAVPVAPAVSIQPPRLELSFLGDLGASGPTSATATSPKPSTLESGPALTNAPAKLLQLNASTPGAGTPESWKRAAQATLPVPELPKGFTGARRSSGTLFGSGNVALREQRRKSRMAASSPRSPASHSKNDSKRNGPAHASSPSSPSGRKPHRVEKERTSSDSYTTDDGSIQDDETKPAKSPVQLSPASPKKAGEREYRFSTATLLKDGKLYYQLQWDEFSEAGFKSDFFHQPEQYLTGLHQKRKSKAAVGGPGMNSSPSAGKSKLGQPPMTSTTSWDHAPSGPVGQDQGQGQVQGLGQGQGQGQDRSDPGPSREQRAAAMKAARESFMALAKDPKALAALKAGSTGGIGQATIIGTGSFPIGSAQPVLHSPPLNLNWNPVPPKSLSRVRAAPLQPSPLNKTSNSNSSQALSPVNEDDVRRQKSTSDKSSPTLSAAGTASPASRTETAKPGKPSITAGGAGSLSLSPGPSPAVDNGAPAKAAKKSRLFGSRFKASSKKNNRLSTQGGFVAASTGGNASGSKKKQQQQRLLPMGVMRKDVMTKTEESLDEVFPWTCIEHMAGQDSGWVMLEPVQDGAVGWVKIDKLEEEMARLAGSNKQQEQQQQLQQEEQQQREDPGHSMMQREQ</sequence>
<evidence type="ECO:0000259" key="2">
    <source>
        <dbReference type="PROSITE" id="PS50238"/>
    </source>
</evidence>
<feature type="compositionally biased region" description="Basic and acidic residues" evidence="1">
    <location>
        <begin position="1250"/>
        <end position="1265"/>
    </location>
</feature>
<feature type="compositionally biased region" description="Low complexity" evidence="1">
    <location>
        <begin position="165"/>
        <end position="187"/>
    </location>
</feature>
<feature type="compositionally biased region" description="Polar residues" evidence="1">
    <location>
        <begin position="1037"/>
        <end position="1052"/>
    </location>
</feature>
<feature type="domain" description="Rho-GAP" evidence="2">
    <location>
        <begin position="1"/>
        <end position="112"/>
    </location>
</feature>
<feature type="compositionally biased region" description="Basic and acidic residues" evidence="1">
    <location>
        <begin position="137"/>
        <end position="148"/>
    </location>
</feature>
<feature type="region of interest" description="Disordered" evidence="1">
    <location>
        <begin position="165"/>
        <end position="237"/>
    </location>
</feature>
<name>A0A9P6M0S0_MORAP</name>
<keyword evidence="4" id="KW-1185">Reference proteome</keyword>
<protein>
    <recommendedName>
        <fullName evidence="2">Rho-GAP domain-containing protein</fullName>
    </recommendedName>
</protein>
<dbReference type="InterPro" id="IPR000198">
    <property type="entry name" value="RhoGAP_dom"/>
</dbReference>
<feature type="compositionally biased region" description="Low complexity" evidence="1">
    <location>
        <begin position="923"/>
        <end position="932"/>
    </location>
</feature>
<feature type="region of interest" description="Disordered" evidence="1">
    <location>
        <begin position="501"/>
        <end position="633"/>
    </location>
</feature>
<dbReference type="InterPro" id="IPR008936">
    <property type="entry name" value="Rho_GTPase_activation_prot"/>
</dbReference>
<feature type="region of interest" description="Disordered" evidence="1">
    <location>
        <begin position="988"/>
        <end position="1146"/>
    </location>
</feature>
<feature type="compositionally biased region" description="Basic and acidic residues" evidence="1">
    <location>
        <begin position="525"/>
        <end position="548"/>
    </location>
</feature>
<feature type="region of interest" description="Disordered" evidence="1">
    <location>
        <begin position="332"/>
        <end position="409"/>
    </location>
</feature>
<evidence type="ECO:0000313" key="4">
    <source>
        <dbReference type="Proteomes" id="UP000738359"/>
    </source>
</evidence>
<comment type="caution">
    <text evidence="3">The sequence shown here is derived from an EMBL/GenBank/DDBJ whole genome shotgun (WGS) entry which is preliminary data.</text>
</comment>
<feature type="compositionally biased region" description="Low complexity" evidence="1">
    <location>
        <begin position="344"/>
        <end position="364"/>
    </location>
</feature>
<reference evidence="3" key="1">
    <citation type="journal article" date="2020" name="Fungal Divers.">
        <title>Resolving the Mortierellaceae phylogeny through synthesis of multi-gene phylogenetics and phylogenomics.</title>
        <authorList>
            <person name="Vandepol N."/>
            <person name="Liber J."/>
            <person name="Desiro A."/>
            <person name="Na H."/>
            <person name="Kennedy M."/>
            <person name="Barry K."/>
            <person name="Grigoriev I.V."/>
            <person name="Miller A.N."/>
            <person name="O'Donnell K."/>
            <person name="Stajich J.E."/>
            <person name="Bonito G."/>
        </authorList>
    </citation>
    <scope>NUCLEOTIDE SEQUENCE</scope>
    <source>
        <strain evidence="3">CK1249</strain>
    </source>
</reference>
<feature type="compositionally biased region" description="Low complexity" evidence="1">
    <location>
        <begin position="593"/>
        <end position="622"/>
    </location>
</feature>
<feature type="region of interest" description="Disordered" evidence="1">
    <location>
        <begin position="250"/>
        <end position="280"/>
    </location>
</feature>
<feature type="compositionally biased region" description="Basic and acidic residues" evidence="1">
    <location>
        <begin position="1057"/>
        <end position="1066"/>
    </location>
</feature>
<feature type="compositionally biased region" description="Basic and acidic residues" evidence="1">
    <location>
        <begin position="946"/>
        <end position="957"/>
    </location>
</feature>
<feature type="region of interest" description="Disordered" evidence="1">
    <location>
        <begin position="137"/>
        <end position="156"/>
    </location>
</feature>
<dbReference type="GO" id="GO:0007165">
    <property type="term" value="P:signal transduction"/>
    <property type="evidence" value="ECO:0007669"/>
    <property type="project" value="InterPro"/>
</dbReference>
<feature type="compositionally biased region" description="Polar residues" evidence="1">
    <location>
        <begin position="204"/>
        <end position="229"/>
    </location>
</feature>
<dbReference type="PROSITE" id="PS50238">
    <property type="entry name" value="RHOGAP"/>
    <property type="match status" value="1"/>
</dbReference>
<proteinExistence type="predicted"/>
<accession>A0A9P6M0S0</accession>
<feature type="compositionally biased region" description="Polar residues" evidence="1">
    <location>
        <begin position="1067"/>
        <end position="1085"/>
    </location>
</feature>
<feature type="compositionally biased region" description="Low complexity" evidence="1">
    <location>
        <begin position="1238"/>
        <end position="1249"/>
    </location>
</feature>
<organism evidence="3 4">
    <name type="scientific">Mortierella alpina</name>
    <name type="common">Oleaginous fungus</name>
    <name type="synonym">Mortierella renispora</name>
    <dbReference type="NCBI Taxonomy" id="64518"/>
    <lineage>
        <taxon>Eukaryota</taxon>
        <taxon>Fungi</taxon>
        <taxon>Fungi incertae sedis</taxon>
        <taxon>Mucoromycota</taxon>
        <taxon>Mortierellomycotina</taxon>
        <taxon>Mortierellomycetes</taxon>
        <taxon>Mortierellales</taxon>
        <taxon>Mortierellaceae</taxon>
        <taxon>Mortierella</taxon>
    </lineage>
</organism>
<feature type="region of interest" description="Disordered" evidence="1">
    <location>
        <begin position="878"/>
        <end position="963"/>
    </location>
</feature>
<dbReference type="OrthoDB" id="3362494at2759"/>
<feature type="region of interest" description="Disordered" evidence="1">
    <location>
        <begin position="662"/>
        <end position="691"/>
    </location>
</feature>
<gene>
    <name evidence="3" type="ORF">BGZ70_009411</name>
</gene>